<sequence>MSPATPKRRTLVNLGHGGSLSEPIVTSTPRSKLNATNIDDTTTQLRLDIARLMNSEIVVCNVEEFIKYYMPGYDKDTVDFALRYLASVKREDRTTVLVPRKYLVRTHDGFEEVRVEAEDAEEESDEEQSPEDSDTEDESPSDNLRKEERDVDGQSGPTSPFDGTSGKEIEDEEYPNDFKDDEDDTDAPGTLDTLVYSHVLHDFRYKPSLVKKEYLKKKKRGHRVVRKVNEATLFNTLRGIGSAIRSCLEEKGVRMNGYTIRICGNSTMDSTIPGCDQRIDAGLTQKEGRGLAVSDVIVPFEFKVDCTNALIYQNRRQLLSHVNHAMTDDPRRNFMFGVTIEDDMVSLWFFSRSHSVKATVFSLVERPDLLIGIFVFLFCATDKQLGLDPLVTLIEGKHFLYHLPPNETRIRSQYYLTSDCISEYRPLRLRGRATRVWRVKQVKSATDHRRVDGTADMILKDVSVSSDAPTENFIQSCIFRDMANFSRDPNWRARDILRDCTEEELDEIAGALEREKFRSFFSCVTEYHIGTSGPLVIPSAWRIPAIFVEPKKQSQRDSKVHANPGPQSTKGTSMQPCSQVNPTPAVDHIPQQVLVPRKQCRYVYGEVYTPLNEIQTLGEAIDVLKGCIMVLRLMFCVGWVHRDISDSNILAARTGPNGLWRVKLADLEYAKRFPSNRAASTTPKTASQDFLACEILSSRRILAQVNTGRRGGAVPVVSSPQVVTLVHNFVHDLEAIWWILLWLITKRVKQLGLERDFVDTLFGQETGKLDVNSASNRWNIFTLAESIAKHNDVVKALPSPLRSNFIAVMDLLRVDLQVDYQRQHRERNYHDPGSYSWVVNVPFRAFFNDIEGDRDQWAGVRLILESELKQERKGKMKEEPLFTREGPEHGQPVSQILQKRKFSEDTVSEDQLEKDATISPAVVGDLKGREAGTSISGKLDGEQDKRAAKRIRH</sequence>
<feature type="region of interest" description="Disordered" evidence="1">
    <location>
        <begin position="113"/>
        <end position="190"/>
    </location>
</feature>
<dbReference type="PANTHER" id="PTHR38248">
    <property type="entry name" value="FUNK1 6"/>
    <property type="match status" value="1"/>
</dbReference>
<dbReference type="Pfam" id="PF17667">
    <property type="entry name" value="Pkinase_fungal"/>
    <property type="match status" value="1"/>
</dbReference>
<dbReference type="HOGENOM" id="CLU_011584_0_0_1"/>
<feature type="compositionally biased region" description="Basic and acidic residues" evidence="1">
    <location>
        <begin position="874"/>
        <end position="888"/>
    </location>
</feature>
<proteinExistence type="predicted"/>
<dbReference type="Proteomes" id="UP000001861">
    <property type="component" value="Unassembled WGS sequence"/>
</dbReference>
<feature type="region of interest" description="Disordered" evidence="1">
    <location>
        <begin position="874"/>
        <end position="953"/>
    </location>
</feature>
<dbReference type="EMBL" id="AACS02000009">
    <property type="protein sequence ID" value="EFI27005.1"/>
    <property type="molecule type" value="Genomic_DNA"/>
</dbReference>
<dbReference type="AlphaFoldDB" id="D6RPP2"/>
<evidence type="ECO:0000313" key="3">
    <source>
        <dbReference type="EMBL" id="EFI27005.1"/>
    </source>
</evidence>
<feature type="compositionally biased region" description="Basic and acidic residues" evidence="1">
    <location>
        <begin position="143"/>
        <end position="152"/>
    </location>
</feature>
<dbReference type="Gene3D" id="1.10.510.10">
    <property type="entry name" value="Transferase(Phosphotransferase) domain 1"/>
    <property type="match status" value="1"/>
</dbReference>
<feature type="compositionally biased region" description="Acidic residues" evidence="1">
    <location>
        <begin position="169"/>
        <end position="186"/>
    </location>
</feature>
<dbReference type="KEGG" id="cci:CC1G_15136"/>
<dbReference type="InParanoid" id="D6RPP2"/>
<protein>
    <submittedName>
        <fullName evidence="3">Other/FunK1 protein kinase</fullName>
    </submittedName>
</protein>
<feature type="compositionally biased region" description="Polar residues" evidence="1">
    <location>
        <begin position="565"/>
        <end position="581"/>
    </location>
</feature>
<dbReference type="GO" id="GO:0016301">
    <property type="term" value="F:kinase activity"/>
    <property type="evidence" value="ECO:0007669"/>
    <property type="project" value="UniProtKB-KW"/>
</dbReference>
<accession>D6RPP2</accession>
<comment type="caution">
    <text evidence="3">The sequence shown here is derived from an EMBL/GenBank/DDBJ whole genome shotgun (WGS) entry which is preliminary data.</text>
</comment>
<organism evidence="3 4">
    <name type="scientific">Coprinopsis cinerea (strain Okayama-7 / 130 / ATCC MYA-4618 / FGSC 9003)</name>
    <name type="common">Inky cap fungus</name>
    <name type="synonym">Hormographiella aspergillata</name>
    <dbReference type="NCBI Taxonomy" id="240176"/>
    <lineage>
        <taxon>Eukaryota</taxon>
        <taxon>Fungi</taxon>
        <taxon>Dikarya</taxon>
        <taxon>Basidiomycota</taxon>
        <taxon>Agaricomycotina</taxon>
        <taxon>Agaricomycetes</taxon>
        <taxon>Agaricomycetidae</taxon>
        <taxon>Agaricales</taxon>
        <taxon>Agaricineae</taxon>
        <taxon>Psathyrellaceae</taxon>
        <taxon>Coprinopsis</taxon>
    </lineage>
</organism>
<dbReference type="InterPro" id="IPR011009">
    <property type="entry name" value="Kinase-like_dom_sf"/>
</dbReference>
<keyword evidence="4" id="KW-1185">Reference proteome</keyword>
<dbReference type="SUPFAM" id="SSF56112">
    <property type="entry name" value="Protein kinase-like (PK-like)"/>
    <property type="match status" value="1"/>
</dbReference>
<evidence type="ECO:0000259" key="2">
    <source>
        <dbReference type="Pfam" id="PF17667"/>
    </source>
</evidence>
<reference evidence="3 4" key="1">
    <citation type="journal article" date="2010" name="Proc. Natl. Acad. Sci. U.S.A.">
        <title>Insights into evolution of multicellular fungi from the assembled chromosomes of the mushroom Coprinopsis cinerea (Coprinus cinereus).</title>
        <authorList>
            <person name="Stajich J.E."/>
            <person name="Wilke S.K."/>
            <person name="Ahren D."/>
            <person name="Au C.H."/>
            <person name="Birren B.W."/>
            <person name="Borodovsky M."/>
            <person name="Burns C."/>
            <person name="Canback B."/>
            <person name="Casselton L.A."/>
            <person name="Cheng C.K."/>
            <person name="Deng J."/>
            <person name="Dietrich F.S."/>
            <person name="Fargo D.C."/>
            <person name="Farman M.L."/>
            <person name="Gathman A.C."/>
            <person name="Goldberg J."/>
            <person name="Guigo R."/>
            <person name="Hoegger P.J."/>
            <person name="Hooker J.B."/>
            <person name="Huggins A."/>
            <person name="James T.Y."/>
            <person name="Kamada T."/>
            <person name="Kilaru S."/>
            <person name="Kodira C."/>
            <person name="Kues U."/>
            <person name="Kupfer D."/>
            <person name="Kwan H.S."/>
            <person name="Lomsadze A."/>
            <person name="Li W."/>
            <person name="Lilly W.W."/>
            <person name="Ma L.J."/>
            <person name="Mackey A.J."/>
            <person name="Manning G."/>
            <person name="Martin F."/>
            <person name="Muraguchi H."/>
            <person name="Natvig D.O."/>
            <person name="Palmerini H."/>
            <person name="Ramesh M.A."/>
            <person name="Rehmeyer C.J."/>
            <person name="Roe B.A."/>
            <person name="Shenoy N."/>
            <person name="Stanke M."/>
            <person name="Ter-Hovhannisyan V."/>
            <person name="Tunlid A."/>
            <person name="Velagapudi R."/>
            <person name="Vision T.J."/>
            <person name="Zeng Q."/>
            <person name="Zolan M.E."/>
            <person name="Pukkila P.J."/>
        </authorList>
    </citation>
    <scope>NUCLEOTIDE SEQUENCE [LARGE SCALE GENOMIC DNA]</scope>
    <source>
        <strain evidence="4">Okayama-7 / 130 / ATCC MYA-4618 / FGSC 9003</strain>
    </source>
</reference>
<name>D6RPP2_COPC7</name>
<feature type="domain" description="Fungal-type protein kinase" evidence="2">
    <location>
        <begin position="290"/>
        <end position="743"/>
    </location>
</feature>
<feature type="region of interest" description="Disordered" evidence="1">
    <location>
        <begin position="552"/>
        <end position="581"/>
    </location>
</feature>
<dbReference type="GeneID" id="9379721"/>
<dbReference type="OrthoDB" id="3271139at2759"/>
<keyword evidence="3" id="KW-0808">Transferase</keyword>
<dbReference type="PANTHER" id="PTHR38248:SF2">
    <property type="entry name" value="FUNK1 11"/>
    <property type="match status" value="1"/>
</dbReference>
<feature type="compositionally biased region" description="Acidic residues" evidence="1">
    <location>
        <begin position="118"/>
        <end position="140"/>
    </location>
</feature>
<evidence type="ECO:0000256" key="1">
    <source>
        <dbReference type="SAM" id="MobiDB-lite"/>
    </source>
</evidence>
<dbReference type="VEuPathDB" id="FungiDB:CC1G_15136"/>
<dbReference type="RefSeq" id="XP_002910499.1">
    <property type="nucleotide sequence ID" value="XM_002910453.1"/>
</dbReference>
<gene>
    <name evidence="3" type="ORF">CC1G_15136</name>
</gene>
<feature type="region of interest" description="Disordered" evidence="1">
    <location>
        <begin position="1"/>
        <end position="27"/>
    </location>
</feature>
<dbReference type="InterPro" id="IPR040976">
    <property type="entry name" value="Pkinase_fungal"/>
</dbReference>
<evidence type="ECO:0000313" key="4">
    <source>
        <dbReference type="Proteomes" id="UP000001861"/>
    </source>
</evidence>
<keyword evidence="3" id="KW-0418">Kinase</keyword>
<feature type="compositionally biased region" description="Basic residues" evidence="1">
    <location>
        <begin position="1"/>
        <end position="10"/>
    </location>
</feature>